<dbReference type="Pfam" id="PF10396">
    <property type="entry name" value="TrmE_N"/>
    <property type="match status" value="1"/>
</dbReference>
<dbReference type="CDD" id="cd04164">
    <property type="entry name" value="trmE"/>
    <property type="match status" value="1"/>
</dbReference>
<dbReference type="PRINTS" id="PR00326">
    <property type="entry name" value="GTP1OBG"/>
</dbReference>
<dbReference type="InterPro" id="IPR006073">
    <property type="entry name" value="GTP-bd"/>
</dbReference>
<accession>A0ABT8A7Q3</accession>
<feature type="binding site" evidence="6">
    <location>
        <position position="250"/>
    </location>
    <ligand>
        <name>Mg(2+)</name>
        <dbReference type="ChEBI" id="CHEBI:18420"/>
    </ligand>
</feature>
<dbReference type="InterPro" id="IPR027417">
    <property type="entry name" value="P-loop_NTPase"/>
</dbReference>
<dbReference type="NCBIfam" id="TIGR00231">
    <property type="entry name" value="small_GTP"/>
    <property type="match status" value="1"/>
</dbReference>
<comment type="subcellular location">
    <subcellularLocation>
        <location evidence="6">Cytoplasm</location>
    </subcellularLocation>
</comment>
<feature type="binding site" evidence="6">
    <location>
        <begin position="342"/>
        <end position="344"/>
    </location>
    <ligand>
        <name>GTP</name>
        <dbReference type="ChEBI" id="CHEBI:37565"/>
    </ligand>
</feature>
<keyword evidence="3 6" id="KW-0547">Nucleotide-binding</keyword>
<proteinExistence type="inferred from homology"/>
<evidence type="ECO:0000313" key="9">
    <source>
        <dbReference type="EMBL" id="MDN3565646.1"/>
    </source>
</evidence>
<dbReference type="Pfam" id="PF12631">
    <property type="entry name" value="MnmE_helical"/>
    <property type="match status" value="1"/>
</dbReference>
<evidence type="ECO:0000256" key="6">
    <source>
        <dbReference type="HAMAP-Rule" id="MF_00379"/>
    </source>
</evidence>
<dbReference type="HAMAP" id="MF_00379">
    <property type="entry name" value="GTPase_MnmE"/>
    <property type="match status" value="1"/>
</dbReference>
<dbReference type="InterPro" id="IPR004520">
    <property type="entry name" value="GTPase_MnmE"/>
</dbReference>
<feature type="binding site" evidence="6">
    <location>
        <begin position="225"/>
        <end position="230"/>
    </location>
    <ligand>
        <name>GTP</name>
        <dbReference type="ChEBI" id="CHEBI:37565"/>
    </ligand>
</feature>
<keyword evidence="6" id="KW-0460">Magnesium</keyword>
<keyword evidence="5 6" id="KW-0342">GTP-binding</keyword>
<dbReference type="Gene3D" id="1.20.120.430">
    <property type="entry name" value="tRNA modification GTPase MnmE domain 2"/>
    <property type="match status" value="1"/>
</dbReference>
<comment type="caution">
    <text evidence="6">Lacks conserved residue(s) required for the propagation of feature annotation.</text>
</comment>
<evidence type="ECO:0000256" key="5">
    <source>
        <dbReference type="ARBA" id="ARBA00023134"/>
    </source>
</evidence>
<dbReference type="InterPro" id="IPR005225">
    <property type="entry name" value="Small_GTP-bd"/>
</dbReference>
<feature type="binding site" evidence="6">
    <location>
        <begin position="269"/>
        <end position="272"/>
    </location>
    <ligand>
        <name>GTP</name>
        <dbReference type="ChEBI" id="CHEBI:37565"/>
    </ligand>
</feature>
<evidence type="ECO:0000256" key="2">
    <source>
        <dbReference type="ARBA" id="ARBA00022694"/>
    </source>
</evidence>
<sequence length="435" mass="44780">MPSDVIFALASGAGRAAVAVLRASGAGTAAVVAALAGRLPAPRMASLRRLRHPATGEVLDEALVLWFPAPASYTGEDSAEFQVHGGPAVVAGVAEALVAAGARPAEPGEFTRRAFVQGRLDLTAAEGVADLIEAETAAQRRQALRQAGGALATLYGGWAGQLTALLARQEAFIEFEDEDLPSGLDDAVGQAAATLHDAILRHLADGRRGERLREGLRVAILGAPNAGKSSLLNALVGREAAIVSARAGTTRDVVEARLDLGGVPVTLADTAGLREAADEIEAEGIRRARDRAADADLRLLVLAADQPPDAETLGWLAPGDLVVLSKADLPAVPGLPAGLRVSARTGEGLSGLRSRLEAEAVARAGGVAETLLTRPRHRAALQEAAEWLAALDGASLPELRAEALRAALRAVGRITGRVGVEAVLDSVFAQFCIGK</sequence>
<reference evidence="10" key="1">
    <citation type="journal article" date="2019" name="Int. J. Syst. Evol. Microbiol.">
        <title>The Global Catalogue of Microorganisms (GCM) 10K type strain sequencing project: providing services to taxonomists for standard genome sequencing and annotation.</title>
        <authorList>
            <consortium name="The Broad Institute Genomics Platform"/>
            <consortium name="The Broad Institute Genome Sequencing Center for Infectious Disease"/>
            <person name="Wu L."/>
            <person name="Ma J."/>
        </authorList>
    </citation>
    <scope>NUCLEOTIDE SEQUENCE [LARGE SCALE GENOMIC DNA]</scope>
    <source>
        <strain evidence="10">CECT 7131</strain>
    </source>
</reference>
<dbReference type="Gene3D" id="3.40.50.300">
    <property type="entry name" value="P-loop containing nucleotide triphosphate hydrolases"/>
    <property type="match status" value="1"/>
</dbReference>
<keyword evidence="6" id="KW-0963">Cytoplasm</keyword>
<dbReference type="NCBIfam" id="TIGR00450">
    <property type="entry name" value="mnmE_trmE_thdF"/>
    <property type="match status" value="1"/>
</dbReference>
<evidence type="ECO:0000256" key="3">
    <source>
        <dbReference type="ARBA" id="ARBA00022741"/>
    </source>
</evidence>
<comment type="function">
    <text evidence="6">Exhibits a very high intrinsic GTPase hydrolysis rate. Involved in the addition of a carboxymethylaminomethyl (cmnm) group at the wobble position (U34) of certain tRNAs, forming tRNA-cmnm(5)s(2)U34.</text>
</comment>
<feature type="domain" description="TrmE-type G" evidence="8">
    <location>
        <begin position="215"/>
        <end position="361"/>
    </location>
</feature>
<dbReference type="InterPro" id="IPR018948">
    <property type="entry name" value="GTP-bd_TrmE_N"/>
</dbReference>
<dbReference type="InterPro" id="IPR027266">
    <property type="entry name" value="TrmE/GcvT-like"/>
</dbReference>
<keyword evidence="4 6" id="KW-0630">Potassium</keyword>
<evidence type="ECO:0000256" key="1">
    <source>
        <dbReference type="ARBA" id="ARBA00011043"/>
    </source>
</evidence>
<dbReference type="EMBL" id="JAUFPN010000150">
    <property type="protein sequence ID" value="MDN3565646.1"/>
    <property type="molecule type" value="Genomic_DNA"/>
</dbReference>
<evidence type="ECO:0000256" key="7">
    <source>
        <dbReference type="RuleBase" id="RU003313"/>
    </source>
</evidence>
<keyword evidence="2 6" id="KW-0819">tRNA processing</keyword>
<dbReference type="PROSITE" id="PS51709">
    <property type="entry name" value="G_TRME"/>
    <property type="match status" value="1"/>
</dbReference>
<comment type="similarity">
    <text evidence="1 6 7">Belongs to the TRAFAC class TrmE-Era-EngA-EngB-Septin-like GTPase superfamily. TrmE GTPase family.</text>
</comment>
<keyword evidence="6" id="KW-0479">Metal-binding</keyword>
<feature type="binding site" evidence="6">
    <location>
        <position position="22"/>
    </location>
    <ligand>
        <name>(6S)-5-formyl-5,6,7,8-tetrahydrofolate</name>
        <dbReference type="ChEBI" id="CHEBI:57457"/>
    </ligand>
</feature>
<feature type="binding site" evidence="6">
    <location>
        <position position="119"/>
    </location>
    <ligand>
        <name>(6S)-5-formyl-5,6,7,8-tetrahydrofolate</name>
        <dbReference type="ChEBI" id="CHEBI:57457"/>
    </ligand>
</feature>
<feature type="binding site" evidence="6">
    <location>
        <position position="80"/>
    </location>
    <ligand>
        <name>(6S)-5-formyl-5,6,7,8-tetrahydrofolate</name>
        <dbReference type="ChEBI" id="CHEBI:57457"/>
    </ligand>
</feature>
<dbReference type="InterPro" id="IPR025867">
    <property type="entry name" value="MnmE_helical"/>
</dbReference>
<evidence type="ECO:0000256" key="4">
    <source>
        <dbReference type="ARBA" id="ARBA00022958"/>
    </source>
</evidence>
<gene>
    <name evidence="6 9" type="primary">mnmE</name>
    <name evidence="6" type="synonym">trmE</name>
    <name evidence="9" type="ORF">QWZ14_14860</name>
</gene>
<comment type="subunit">
    <text evidence="6">Homodimer. Heterotetramer of two MnmE and two MnmG subunits.</text>
</comment>
<feature type="binding site" evidence="6">
    <location>
        <position position="435"/>
    </location>
    <ligand>
        <name>(6S)-5-formyl-5,6,7,8-tetrahydrofolate</name>
        <dbReference type="ChEBI" id="CHEBI:57457"/>
    </ligand>
</feature>
<dbReference type="Pfam" id="PF01926">
    <property type="entry name" value="MMR_HSR1"/>
    <property type="match status" value="1"/>
</dbReference>
<dbReference type="NCBIfam" id="NF003661">
    <property type="entry name" value="PRK05291.1-3"/>
    <property type="match status" value="1"/>
</dbReference>
<keyword evidence="6 9" id="KW-0378">Hydrolase</keyword>
<organism evidence="9 10">
    <name type="scientific">Paeniroseomonas aquatica</name>
    <dbReference type="NCBI Taxonomy" id="373043"/>
    <lineage>
        <taxon>Bacteria</taxon>
        <taxon>Pseudomonadati</taxon>
        <taxon>Pseudomonadota</taxon>
        <taxon>Alphaproteobacteria</taxon>
        <taxon>Acetobacterales</taxon>
        <taxon>Acetobacteraceae</taxon>
        <taxon>Paeniroseomonas</taxon>
    </lineage>
</organism>
<feature type="binding site" evidence="6">
    <location>
        <position position="229"/>
    </location>
    <ligand>
        <name>Mg(2+)</name>
        <dbReference type="ChEBI" id="CHEBI:18420"/>
    </ligand>
</feature>
<protein>
    <recommendedName>
        <fullName evidence="6">tRNA modification GTPase MnmE</fullName>
        <ecNumber evidence="6">3.6.-.-</ecNumber>
    </recommendedName>
</protein>
<dbReference type="InterPro" id="IPR031168">
    <property type="entry name" value="G_TrmE"/>
</dbReference>
<keyword evidence="10" id="KW-1185">Reference proteome</keyword>
<dbReference type="PANTHER" id="PTHR42714:SF2">
    <property type="entry name" value="TRNA MODIFICATION GTPASE GTPBP3, MITOCHONDRIAL"/>
    <property type="match status" value="1"/>
</dbReference>
<dbReference type="CDD" id="cd14858">
    <property type="entry name" value="TrmE_N"/>
    <property type="match status" value="1"/>
</dbReference>
<feature type="binding site" evidence="6">
    <location>
        <begin position="244"/>
        <end position="250"/>
    </location>
    <ligand>
        <name>GTP</name>
        <dbReference type="ChEBI" id="CHEBI:37565"/>
    </ligand>
</feature>
<dbReference type="EC" id="3.6.-.-" evidence="6"/>
<dbReference type="RefSeq" id="WP_290317500.1">
    <property type="nucleotide sequence ID" value="NZ_JAUFPN010000150.1"/>
</dbReference>
<dbReference type="InterPro" id="IPR027368">
    <property type="entry name" value="MnmE_dom2"/>
</dbReference>
<evidence type="ECO:0000259" key="8">
    <source>
        <dbReference type="PROSITE" id="PS51709"/>
    </source>
</evidence>
<dbReference type="GO" id="GO:0016787">
    <property type="term" value="F:hydrolase activity"/>
    <property type="evidence" value="ECO:0007669"/>
    <property type="project" value="UniProtKB-KW"/>
</dbReference>
<dbReference type="PANTHER" id="PTHR42714">
    <property type="entry name" value="TRNA MODIFICATION GTPASE GTPBP3"/>
    <property type="match status" value="1"/>
</dbReference>
<dbReference type="Gene3D" id="3.30.1360.120">
    <property type="entry name" value="Probable tRNA modification gtpase trme, domain 1"/>
    <property type="match status" value="1"/>
</dbReference>
<dbReference type="Proteomes" id="UP001529369">
    <property type="component" value="Unassembled WGS sequence"/>
</dbReference>
<name>A0ABT8A7Q3_9PROT</name>
<comment type="cofactor">
    <cofactor evidence="6">
        <name>K(+)</name>
        <dbReference type="ChEBI" id="CHEBI:29103"/>
    </cofactor>
    <text evidence="6">Binds 1 potassium ion per subunit.</text>
</comment>
<dbReference type="SUPFAM" id="SSF52540">
    <property type="entry name" value="P-loop containing nucleoside triphosphate hydrolases"/>
    <property type="match status" value="1"/>
</dbReference>
<evidence type="ECO:0000313" key="10">
    <source>
        <dbReference type="Proteomes" id="UP001529369"/>
    </source>
</evidence>
<comment type="caution">
    <text evidence="9">The sequence shown here is derived from an EMBL/GenBank/DDBJ whole genome shotgun (WGS) entry which is preliminary data.</text>
</comment>